<gene>
    <name evidence="3" type="ORF">SAMN04489746_1192</name>
</gene>
<accession>A0AB38A7D6</accession>
<dbReference type="Proteomes" id="UP000183687">
    <property type="component" value="Unassembled WGS sequence"/>
</dbReference>
<keyword evidence="2" id="KW-1133">Transmembrane helix</keyword>
<evidence type="ECO:0000313" key="3">
    <source>
        <dbReference type="EMBL" id="SEB86482.1"/>
    </source>
</evidence>
<sequence length="245" mass="27673">MLKLWGGDSKDTQHKQLNPFSSAQKGKDKKPKSSIAKGIRKLFKMLGLKGTLILLAVLFAAPVLIWFVSSLFQPPIFISSSQLTKVIAVNKLSAIEYPYEGVAEYTDGIYYERFPVHMHYKAIVTVSFNPADVQWNIDNEKKTITLILPEFTHSEPVIDDYIEYLEDWSMGIDPKKAFNYCKQDAIKEIADKVDLNNMAVENAHAMIEGLTYNLVKSGGYKLVWPEDMKQDEQKTAETTGDKNAA</sequence>
<dbReference type="InterPro" id="IPR025324">
    <property type="entry name" value="DUF4230"/>
</dbReference>
<dbReference type="Pfam" id="PF14014">
    <property type="entry name" value="DUF4230"/>
    <property type="match status" value="1"/>
</dbReference>
<evidence type="ECO:0000256" key="1">
    <source>
        <dbReference type="SAM" id="MobiDB-lite"/>
    </source>
</evidence>
<keyword evidence="2" id="KW-0812">Transmembrane</keyword>
<evidence type="ECO:0000256" key="2">
    <source>
        <dbReference type="SAM" id="Phobius"/>
    </source>
</evidence>
<name>A0AB38A7D6_9ACTN</name>
<proteinExistence type="predicted"/>
<feature type="transmembrane region" description="Helical" evidence="2">
    <location>
        <begin position="50"/>
        <end position="72"/>
    </location>
</feature>
<feature type="compositionally biased region" description="Polar residues" evidence="1">
    <location>
        <begin position="15"/>
        <end position="24"/>
    </location>
</feature>
<keyword evidence="2" id="KW-0472">Membrane</keyword>
<feature type="region of interest" description="Disordered" evidence="1">
    <location>
        <begin position="1"/>
        <end position="32"/>
    </location>
</feature>
<evidence type="ECO:0008006" key="5">
    <source>
        <dbReference type="Google" id="ProtNLM"/>
    </source>
</evidence>
<dbReference type="EMBL" id="FNSH01000001">
    <property type="protein sequence ID" value="SEB86482.1"/>
    <property type="molecule type" value="Genomic_DNA"/>
</dbReference>
<dbReference type="RefSeq" id="WP_021736031.1">
    <property type="nucleotide sequence ID" value="NZ_CAMTZZ010000018.1"/>
</dbReference>
<organism evidence="3 4">
    <name type="scientific">Atopobium minutum</name>
    <dbReference type="NCBI Taxonomy" id="1381"/>
    <lineage>
        <taxon>Bacteria</taxon>
        <taxon>Bacillati</taxon>
        <taxon>Actinomycetota</taxon>
        <taxon>Coriobacteriia</taxon>
        <taxon>Coriobacteriales</taxon>
        <taxon>Atopobiaceae</taxon>
        <taxon>Atopobium</taxon>
    </lineage>
</organism>
<dbReference type="AlphaFoldDB" id="A0AB38A7D6"/>
<protein>
    <recommendedName>
        <fullName evidence="5">DUF4230 domain-containing protein</fullName>
    </recommendedName>
</protein>
<comment type="caution">
    <text evidence="3">The sequence shown here is derived from an EMBL/GenBank/DDBJ whole genome shotgun (WGS) entry which is preliminary data.</text>
</comment>
<reference evidence="3 4" key="1">
    <citation type="submission" date="2016-10" db="EMBL/GenBank/DDBJ databases">
        <authorList>
            <person name="Varghese N."/>
            <person name="Submissions S."/>
        </authorList>
    </citation>
    <scope>NUCLEOTIDE SEQUENCE [LARGE SCALE GENOMIC DNA]</scope>
    <source>
        <strain evidence="3 4">DSM 20586</strain>
    </source>
</reference>
<evidence type="ECO:0000313" key="4">
    <source>
        <dbReference type="Proteomes" id="UP000183687"/>
    </source>
</evidence>